<dbReference type="EMBL" id="RHXB01000015">
    <property type="protein sequence ID" value="RSE22987.1"/>
    <property type="molecule type" value="Genomic_DNA"/>
</dbReference>
<dbReference type="RefSeq" id="WP_125294894.1">
    <property type="nucleotide sequence ID" value="NZ_RHWZ01000013.1"/>
</dbReference>
<comment type="caution">
    <text evidence="1">The sequence shown here is derived from an EMBL/GenBank/DDBJ whole genome shotgun (WGS) entry which is preliminary data.</text>
</comment>
<dbReference type="Proteomes" id="UP000275331">
    <property type="component" value="Unassembled WGS sequence"/>
</dbReference>
<dbReference type="Gene3D" id="6.10.140.940">
    <property type="match status" value="1"/>
</dbReference>
<reference evidence="1 2" key="1">
    <citation type="submission" date="2018-10" db="EMBL/GenBank/DDBJ databases">
        <title>Transmission dynamics of multidrug resistant bacteria on intensive care unit surfaces.</title>
        <authorList>
            <person name="D'Souza A.W."/>
            <person name="Potter R.F."/>
            <person name="Wallace M."/>
            <person name="Shupe A."/>
            <person name="Patel S."/>
            <person name="Sun S."/>
            <person name="Gul D."/>
            <person name="Kwon J.H."/>
            <person name="Andleeb S."/>
            <person name="Burnham C.-A.D."/>
            <person name="Dantas G."/>
        </authorList>
    </citation>
    <scope>NUCLEOTIDE SEQUENCE [LARGE SCALE GENOMIC DNA]</scope>
    <source>
        <strain evidence="1 2">AS_373</strain>
    </source>
</reference>
<name>A0A3R9EVV3_9ENTR</name>
<dbReference type="OrthoDB" id="6442527at2"/>
<dbReference type="AlphaFoldDB" id="A0A3R9EVV3"/>
<gene>
    <name evidence="1" type="ORF">EGT71_19620</name>
</gene>
<proteinExistence type="predicted"/>
<sequence length="260" mass="27173">MATNSLNDPIEVQVVELSASSLPAGFNPVYQRYVLTQQQDLSRIAGKANAAGSGAYDAQMKNEEQDSILADHSARLGVVEGTLADHDQRLNTAESEIADHETRISQNTGDISTIQGDVSSLNTRVSSVESGVSTLQSTVSGIQANYVSKGTASNQMVQGGGGSLLVGNVTSPTTDKLQVLGSSNVSVGYKVNGLQVVGPRQTGWTASTGSPLLGAFDANLQFPVSATYSQGEVALMSLHLTGARQRIKALEDALRTHGLI</sequence>
<dbReference type="Gene3D" id="1.20.5.340">
    <property type="match status" value="1"/>
</dbReference>
<protein>
    <submittedName>
        <fullName evidence="1">Phage tail protein</fullName>
    </submittedName>
</protein>
<organism evidence="1 2">
    <name type="scientific">Atlantibacter subterraneus</name>
    <dbReference type="NCBI Taxonomy" id="255519"/>
    <lineage>
        <taxon>Bacteria</taxon>
        <taxon>Pseudomonadati</taxon>
        <taxon>Pseudomonadota</taxon>
        <taxon>Gammaproteobacteria</taxon>
        <taxon>Enterobacterales</taxon>
        <taxon>Enterobacteriaceae</taxon>
        <taxon>Atlantibacter</taxon>
    </lineage>
</organism>
<dbReference type="SUPFAM" id="SSF57997">
    <property type="entry name" value="Tropomyosin"/>
    <property type="match status" value="1"/>
</dbReference>
<evidence type="ECO:0000313" key="1">
    <source>
        <dbReference type="EMBL" id="RSE22987.1"/>
    </source>
</evidence>
<accession>A0A3R9EVV3</accession>
<evidence type="ECO:0000313" key="2">
    <source>
        <dbReference type="Proteomes" id="UP000275331"/>
    </source>
</evidence>